<feature type="non-terminal residue" evidence="3">
    <location>
        <position position="256"/>
    </location>
</feature>
<dbReference type="Proteomes" id="UP000094801">
    <property type="component" value="Unassembled WGS sequence"/>
</dbReference>
<reference evidence="4" key="1">
    <citation type="submission" date="2016-04" db="EMBL/GenBank/DDBJ databases">
        <title>Comparative genomics of biotechnologically important yeasts.</title>
        <authorList>
            <consortium name="DOE Joint Genome Institute"/>
            <person name="Riley R."/>
            <person name="Haridas S."/>
            <person name="Wolfe K.H."/>
            <person name="Lopes M.R."/>
            <person name="Hittinger C.T."/>
            <person name="Goker M."/>
            <person name="Salamov A."/>
            <person name="Wisecaver J."/>
            <person name="Long T.M."/>
            <person name="Aerts A.L."/>
            <person name="Barry K."/>
            <person name="Choi C."/>
            <person name="Clum A."/>
            <person name="Coughlan A.Y."/>
            <person name="Deshpande S."/>
            <person name="Douglass A.P."/>
            <person name="Hanson S.J."/>
            <person name="Klenk H.-P."/>
            <person name="Labutti K."/>
            <person name="Lapidus A."/>
            <person name="Lindquist E."/>
            <person name="Lipzen A."/>
            <person name="Meier-Kolthoff J.P."/>
            <person name="Ohm R.A."/>
            <person name="Otillar R.P."/>
            <person name="Pangilinan J."/>
            <person name="Peng Y."/>
            <person name="Rokas A."/>
            <person name="Rosa C.A."/>
            <person name="Scheuner C."/>
            <person name="Sibirny A.A."/>
            <person name="Slot J.C."/>
            <person name="Stielow J.B."/>
            <person name="Sun H."/>
            <person name="Kurtzman C.P."/>
            <person name="Blackwell M."/>
            <person name="Grigoriev I.V."/>
            <person name="Jeffries T.W."/>
        </authorList>
    </citation>
    <scope>NUCLEOTIDE SEQUENCE [LARGE SCALE GENOMIC DNA]</scope>
    <source>
        <strain evidence="4">NRRL YB-2248</strain>
    </source>
</reference>
<evidence type="ECO:0000313" key="4">
    <source>
        <dbReference type="Proteomes" id="UP000094801"/>
    </source>
</evidence>
<evidence type="ECO:0000259" key="2">
    <source>
        <dbReference type="SMART" id="SM00385"/>
    </source>
</evidence>
<dbReference type="EMBL" id="KV453852">
    <property type="protein sequence ID" value="ODV85505.1"/>
    <property type="molecule type" value="Genomic_DNA"/>
</dbReference>
<dbReference type="SUPFAM" id="SSF47954">
    <property type="entry name" value="Cyclin-like"/>
    <property type="match status" value="1"/>
</dbReference>
<dbReference type="InterPro" id="IPR043198">
    <property type="entry name" value="Cyclin/Ssn8"/>
</dbReference>
<dbReference type="AlphaFoldDB" id="A0A1E4T174"/>
<dbReference type="Gene3D" id="1.10.472.10">
    <property type="entry name" value="Cyclin-like"/>
    <property type="match status" value="1"/>
</dbReference>
<proteinExistence type="inferred from homology"/>
<dbReference type="PANTHER" id="PTHR10026">
    <property type="entry name" value="CYCLIN"/>
    <property type="match status" value="1"/>
</dbReference>
<dbReference type="InterPro" id="IPR006671">
    <property type="entry name" value="Cyclin_N"/>
</dbReference>
<dbReference type="GO" id="GO:0006357">
    <property type="term" value="P:regulation of transcription by RNA polymerase II"/>
    <property type="evidence" value="ECO:0007669"/>
    <property type="project" value="InterPro"/>
</dbReference>
<dbReference type="GO" id="GO:0016538">
    <property type="term" value="F:cyclin-dependent protein serine/threonine kinase regulator activity"/>
    <property type="evidence" value="ECO:0007669"/>
    <property type="project" value="InterPro"/>
</dbReference>
<dbReference type="InterPro" id="IPR036915">
    <property type="entry name" value="Cyclin-like_sf"/>
</dbReference>
<dbReference type="SMART" id="SM00385">
    <property type="entry name" value="CYCLIN"/>
    <property type="match status" value="1"/>
</dbReference>
<organism evidence="3 4">
    <name type="scientific">[Candida] arabinofermentans NRRL YB-2248</name>
    <dbReference type="NCBI Taxonomy" id="983967"/>
    <lineage>
        <taxon>Eukaryota</taxon>
        <taxon>Fungi</taxon>
        <taxon>Dikarya</taxon>
        <taxon>Ascomycota</taxon>
        <taxon>Saccharomycotina</taxon>
        <taxon>Pichiomycetes</taxon>
        <taxon>Pichiales</taxon>
        <taxon>Pichiaceae</taxon>
        <taxon>Ogataea</taxon>
        <taxon>Ogataea/Candida clade</taxon>
    </lineage>
</organism>
<keyword evidence="1" id="KW-0195">Cyclin</keyword>
<feature type="non-terminal residue" evidence="3">
    <location>
        <position position="1"/>
    </location>
</feature>
<evidence type="ECO:0000313" key="3">
    <source>
        <dbReference type="EMBL" id="ODV85505.1"/>
    </source>
</evidence>
<evidence type="ECO:0000256" key="1">
    <source>
        <dbReference type="RuleBase" id="RU000383"/>
    </source>
</evidence>
<dbReference type="STRING" id="983967.A0A1E4T174"/>
<gene>
    <name evidence="3" type="ORF">CANARDRAFT_189299</name>
</gene>
<keyword evidence="4" id="KW-1185">Reference proteome</keyword>
<name>A0A1E4T174_9ASCO</name>
<comment type="similarity">
    <text evidence="1">Belongs to the cyclin family.</text>
</comment>
<protein>
    <recommendedName>
        <fullName evidence="2">Cyclin-like domain-containing protein</fullName>
    </recommendedName>
</protein>
<dbReference type="OrthoDB" id="25002at2759"/>
<feature type="domain" description="Cyclin-like" evidence="2">
    <location>
        <begin position="38"/>
        <end position="139"/>
    </location>
</feature>
<dbReference type="InterPro" id="IPR013763">
    <property type="entry name" value="Cyclin-like_dom"/>
</dbReference>
<accession>A0A1E4T174</accession>
<sequence length="256" mass="29918">WIYKMDELVQNTPSRNSSTQIRHISLTEEIEKRAKGIMYMFGCCQTLRLSRSVAMTAAYYFHRFYMRKDLTSHHYFEIAAASLFIAGKAEECRRRLADVVKVCARIALRGKINEVIDENSKIYWKWKDLLTHLEEVMLETLCFEVTEENAYKFCLKALKLDEEPSKQNTEWCAKSRGIYMASTQFFEITYRLPLILLYRTNEVSAVGLIVGCSKENIVMPENFFESELHTTVEQAWKCYEDLVKLGKELSHSDPNI</sequence>
<dbReference type="Pfam" id="PF00134">
    <property type="entry name" value="Cyclin_N"/>
    <property type="match status" value="1"/>
</dbReference>